<dbReference type="Pfam" id="PF05036">
    <property type="entry name" value="SPOR"/>
    <property type="match status" value="2"/>
</dbReference>
<gene>
    <name evidence="3" type="ORF">ENJ10_14255</name>
</gene>
<name>A0A7V1PVI9_CALAY</name>
<evidence type="ECO:0000259" key="2">
    <source>
        <dbReference type="PROSITE" id="PS51724"/>
    </source>
</evidence>
<dbReference type="GO" id="GO:0009279">
    <property type="term" value="C:cell outer membrane"/>
    <property type="evidence" value="ECO:0007669"/>
    <property type="project" value="TreeGrafter"/>
</dbReference>
<dbReference type="InterPro" id="IPR007730">
    <property type="entry name" value="SPOR-like_dom"/>
</dbReference>
<evidence type="ECO:0000313" key="3">
    <source>
        <dbReference type="EMBL" id="HED11848.1"/>
    </source>
</evidence>
<comment type="caution">
    <text evidence="3">The sequence shown here is derived from an EMBL/GenBank/DDBJ whole genome shotgun (WGS) entry which is preliminary data.</text>
</comment>
<dbReference type="InterPro" id="IPR036680">
    <property type="entry name" value="SPOR-like_sf"/>
</dbReference>
<accession>A0A7V1PVI9</accession>
<keyword evidence="1" id="KW-0732">Signal</keyword>
<dbReference type="SUPFAM" id="SSF110997">
    <property type="entry name" value="Sporulation related repeat"/>
    <property type="match status" value="2"/>
</dbReference>
<dbReference type="Gene3D" id="3.30.70.1070">
    <property type="entry name" value="Sporulation related repeat"/>
    <property type="match status" value="2"/>
</dbReference>
<dbReference type="PANTHER" id="PTHR34183">
    <property type="entry name" value="ENDOLYTIC PEPTIDOGLYCAN TRANSGLYCOSYLASE RLPA"/>
    <property type="match status" value="1"/>
</dbReference>
<dbReference type="PROSITE" id="PS51257">
    <property type="entry name" value="PROKAR_LIPOPROTEIN"/>
    <property type="match status" value="1"/>
</dbReference>
<reference evidence="3" key="1">
    <citation type="journal article" date="2020" name="mSystems">
        <title>Genome- and Community-Level Interaction Insights into Carbon Utilization and Element Cycling Functions of Hydrothermarchaeota in Hydrothermal Sediment.</title>
        <authorList>
            <person name="Zhou Z."/>
            <person name="Liu Y."/>
            <person name="Xu W."/>
            <person name="Pan J."/>
            <person name="Luo Z.H."/>
            <person name="Li M."/>
        </authorList>
    </citation>
    <scope>NUCLEOTIDE SEQUENCE [LARGE SCALE GENOMIC DNA]</scope>
    <source>
        <strain evidence="3">HyVt-456</strain>
    </source>
</reference>
<protein>
    <submittedName>
        <fullName evidence="3">SPOR domain-containing protein</fullName>
    </submittedName>
</protein>
<dbReference type="AlphaFoldDB" id="A0A7V1PVI9"/>
<feature type="signal peptide" evidence="1">
    <location>
        <begin position="1"/>
        <end position="19"/>
    </location>
</feature>
<dbReference type="Proteomes" id="UP000886005">
    <property type="component" value="Unassembled WGS sequence"/>
</dbReference>
<evidence type="ECO:0000256" key="1">
    <source>
        <dbReference type="SAM" id="SignalP"/>
    </source>
</evidence>
<organism evidence="3">
    <name type="scientific">Caldithrix abyssi</name>
    <dbReference type="NCBI Taxonomy" id="187145"/>
    <lineage>
        <taxon>Bacteria</taxon>
        <taxon>Pseudomonadati</taxon>
        <taxon>Calditrichota</taxon>
        <taxon>Calditrichia</taxon>
        <taxon>Calditrichales</taxon>
        <taxon>Calditrichaceae</taxon>
        <taxon>Caldithrix</taxon>
    </lineage>
</organism>
<feature type="chain" id="PRO_5031438785" evidence="1">
    <location>
        <begin position="20"/>
        <end position="253"/>
    </location>
</feature>
<dbReference type="EMBL" id="DRLD01000404">
    <property type="protein sequence ID" value="HED11848.1"/>
    <property type="molecule type" value="Genomic_DNA"/>
</dbReference>
<sequence>MKYTLLAVALLFLSTACNPGLVRQERLANKRPAADSTLYYSASHIGDPFLDSLKTDTARVSLVLTLYPPPPPPPPKFRQIEGFRVQLFAGLDSLNGRVIAGELQGVMADSVYFFKEKGLYKVQAGDYPWRHKADRMVLDLRKKGYAQGWVVRRLINVPADTSLAAQADSLQPQKDVTPPVEAKFQIQVLVTSDKEKAQGLAGTLRQRFQQEVYIQPAGTIYKVLLGRFAKRSEAEKVLKKIKQNGYKDAWLVY</sequence>
<dbReference type="GO" id="GO:0042834">
    <property type="term" value="F:peptidoglycan binding"/>
    <property type="evidence" value="ECO:0007669"/>
    <property type="project" value="InterPro"/>
</dbReference>
<proteinExistence type="predicted"/>
<dbReference type="PANTHER" id="PTHR34183:SF1">
    <property type="entry name" value="ENDOLYTIC PEPTIDOGLYCAN TRANSGLYCOSYLASE RLPA"/>
    <property type="match status" value="1"/>
</dbReference>
<feature type="domain" description="SPOR" evidence="2">
    <location>
        <begin position="178"/>
        <end position="253"/>
    </location>
</feature>
<dbReference type="PROSITE" id="PS51724">
    <property type="entry name" value="SPOR"/>
    <property type="match status" value="1"/>
</dbReference>